<dbReference type="AlphaFoldDB" id="A0A0R3X369"/>
<proteinExistence type="predicted"/>
<dbReference type="WBParaSite" id="TTAC_0000777301-mRNA-1">
    <property type="protein sequence ID" value="TTAC_0000777301-mRNA-1"/>
    <property type="gene ID" value="TTAC_0000777301"/>
</dbReference>
<accession>A0A0R3X369</accession>
<reference evidence="3" key="1">
    <citation type="submission" date="2017-02" db="UniProtKB">
        <authorList>
            <consortium name="WormBaseParasite"/>
        </authorList>
    </citation>
    <scope>IDENTIFICATION</scope>
</reference>
<dbReference type="Proteomes" id="UP000274429">
    <property type="component" value="Unassembled WGS sequence"/>
</dbReference>
<evidence type="ECO:0000313" key="3">
    <source>
        <dbReference type="WBParaSite" id="TTAC_0000777301-mRNA-1"/>
    </source>
</evidence>
<evidence type="ECO:0000313" key="2">
    <source>
        <dbReference type="Proteomes" id="UP000274429"/>
    </source>
</evidence>
<protein>
    <submittedName>
        <fullName evidence="1 3">Uncharacterized protein</fullName>
    </submittedName>
</protein>
<dbReference type="OrthoDB" id="6286673at2759"/>
<reference evidence="1 2" key="2">
    <citation type="submission" date="2018-11" db="EMBL/GenBank/DDBJ databases">
        <authorList>
            <consortium name="Pathogen Informatics"/>
        </authorList>
    </citation>
    <scope>NUCLEOTIDE SEQUENCE [LARGE SCALE GENOMIC DNA]</scope>
</reference>
<gene>
    <name evidence="1" type="ORF">TTAC_LOCUS7758</name>
</gene>
<organism evidence="3">
    <name type="scientific">Hydatigena taeniaeformis</name>
    <name type="common">Feline tapeworm</name>
    <name type="synonym">Taenia taeniaeformis</name>
    <dbReference type="NCBI Taxonomy" id="6205"/>
    <lineage>
        <taxon>Eukaryota</taxon>
        <taxon>Metazoa</taxon>
        <taxon>Spiralia</taxon>
        <taxon>Lophotrochozoa</taxon>
        <taxon>Platyhelminthes</taxon>
        <taxon>Cestoda</taxon>
        <taxon>Eucestoda</taxon>
        <taxon>Cyclophyllidea</taxon>
        <taxon>Taeniidae</taxon>
        <taxon>Hydatigera</taxon>
    </lineage>
</organism>
<sequence>MLKRERTVASVVQLNVDVPIPTHQRTVREEEEEEEEEGVNLGAYNLYAKRASFKDDGVLQQFVTEMAGQPIISPPVLEQVEHVTQITDYCSIYLVVSSSKALSVRPVRQPQHHEKAEVTRSLEWGIIYEENFSCVSPGSLFLSLSLSIGHPNSERGDFCDVLFILAIHAVHKSLFILSPIHESRF</sequence>
<dbReference type="EMBL" id="UYWX01020401">
    <property type="protein sequence ID" value="VDM32208.1"/>
    <property type="molecule type" value="Genomic_DNA"/>
</dbReference>
<keyword evidence="2" id="KW-1185">Reference proteome</keyword>
<evidence type="ECO:0000313" key="1">
    <source>
        <dbReference type="EMBL" id="VDM32208.1"/>
    </source>
</evidence>
<name>A0A0R3X369_HYDTA</name>